<dbReference type="SUPFAM" id="SSF52540">
    <property type="entry name" value="P-loop containing nucleoside triphosphate hydrolases"/>
    <property type="match status" value="1"/>
</dbReference>
<dbReference type="InterPro" id="IPR050445">
    <property type="entry name" value="Bact_polysacc_biosynth/exp"/>
</dbReference>
<dbReference type="PANTHER" id="PTHR32309">
    <property type="entry name" value="TYROSINE-PROTEIN KINASE"/>
    <property type="match status" value="1"/>
</dbReference>
<dbReference type="Pfam" id="PF01656">
    <property type="entry name" value="CbiA"/>
    <property type="match status" value="1"/>
</dbReference>
<dbReference type="GO" id="GO:0005524">
    <property type="term" value="F:ATP binding"/>
    <property type="evidence" value="ECO:0007669"/>
    <property type="project" value="UniProtKB-KW"/>
</dbReference>
<dbReference type="InterPro" id="IPR027417">
    <property type="entry name" value="P-loop_NTPase"/>
</dbReference>
<evidence type="ECO:0000256" key="2">
    <source>
        <dbReference type="ARBA" id="ARBA00022840"/>
    </source>
</evidence>
<keyword evidence="3" id="KW-0812">Transmembrane</keyword>
<keyword evidence="6" id="KW-1185">Reference proteome</keyword>
<dbReference type="NCBIfam" id="TIGR01007">
    <property type="entry name" value="eps_fam"/>
    <property type="match status" value="1"/>
</dbReference>
<evidence type="ECO:0000313" key="5">
    <source>
        <dbReference type="EMBL" id="PWJ78025.1"/>
    </source>
</evidence>
<dbReference type="RefSeq" id="WP_109624973.1">
    <property type="nucleotide sequence ID" value="NZ_JANKBI010000012.1"/>
</dbReference>
<dbReference type="PANTHER" id="PTHR32309:SF13">
    <property type="entry name" value="FERRIC ENTEROBACTIN TRANSPORT PROTEIN FEPE"/>
    <property type="match status" value="1"/>
</dbReference>
<protein>
    <submittedName>
        <fullName evidence="5">Capsular exopolysaccharide synthesis family protein</fullName>
    </submittedName>
</protein>
<gene>
    <name evidence="5" type="ORF">C7383_102158</name>
</gene>
<keyword evidence="1" id="KW-0547">Nucleotide-binding</keyword>
<dbReference type="EMBL" id="QGGY01000002">
    <property type="protein sequence ID" value="PWJ78025.1"/>
    <property type="molecule type" value="Genomic_DNA"/>
</dbReference>
<dbReference type="AlphaFoldDB" id="A0AB73T863"/>
<dbReference type="Gene3D" id="3.40.50.300">
    <property type="entry name" value="P-loop containing nucleotide triphosphate hydrolases"/>
    <property type="match status" value="1"/>
</dbReference>
<proteinExistence type="predicted"/>
<dbReference type="Proteomes" id="UP000245412">
    <property type="component" value="Unassembled WGS sequence"/>
</dbReference>
<reference evidence="5 6" key="1">
    <citation type="submission" date="2018-05" db="EMBL/GenBank/DDBJ databases">
        <authorList>
            <person name="Goeker M."/>
            <person name="Huntemann M."/>
            <person name="Clum A."/>
            <person name="Pillay M."/>
            <person name="Palaniappan K."/>
            <person name="Varghese N."/>
            <person name="Mikhailova N."/>
            <person name="Stamatis D."/>
            <person name="Reddy T."/>
            <person name="Daum C."/>
            <person name="Shapiro N."/>
            <person name="Ivanova N."/>
            <person name="Kyrpides N."/>
            <person name="Woyke T."/>
        </authorList>
    </citation>
    <scope>NUCLEOTIDE SEQUENCE [LARGE SCALE GENOMIC DNA]</scope>
    <source>
        <strain evidence="5 6">DSM 26524</strain>
    </source>
</reference>
<feature type="domain" description="CobQ/CobB/MinD/ParA nucleotide binding" evidence="4">
    <location>
        <begin position="267"/>
        <end position="443"/>
    </location>
</feature>
<evidence type="ECO:0000256" key="3">
    <source>
        <dbReference type="SAM" id="Phobius"/>
    </source>
</evidence>
<keyword evidence="3" id="KW-1133">Transmembrane helix</keyword>
<organism evidence="5 6">
    <name type="scientific">Murimonas intestini</name>
    <dbReference type="NCBI Taxonomy" id="1337051"/>
    <lineage>
        <taxon>Bacteria</taxon>
        <taxon>Bacillati</taxon>
        <taxon>Bacillota</taxon>
        <taxon>Clostridia</taxon>
        <taxon>Lachnospirales</taxon>
        <taxon>Lachnospiraceae</taxon>
        <taxon>Murimonas</taxon>
    </lineage>
</organism>
<feature type="transmembrane region" description="Helical" evidence="3">
    <location>
        <begin position="27"/>
        <end position="50"/>
    </location>
</feature>
<name>A0AB73T863_9FIRM</name>
<dbReference type="InterPro" id="IPR005702">
    <property type="entry name" value="Wzc-like_C"/>
</dbReference>
<feature type="transmembrane region" description="Helical" evidence="3">
    <location>
        <begin position="176"/>
        <end position="196"/>
    </location>
</feature>
<evidence type="ECO:0000313" key="6">
    <source>
        <dbReference type="Proteomes" id="UP000245412"/>
    </source>
</evidence>
<dbReference type="CDD" id="cd05387">
    <property type="entry name" value="BY-kinase"/>
    <property type="match status" value="1"/>
</dbReference>
<dbReference type="GO" id="GO:0004713">
    <property type="term" value="F:protein tyrosine kinase activity"/>
    <property type="evidence" value="ECO:0007669"/>
    <property type="project" value="TreeGrafter"/>
</dbReference>
<dbReference type="GO" id="GO:0005886">
    <property type="term" value="C:plasma membrane"/>
    <property type="evidence" value="ECO:0007669"/>
    <property type="project" value="TreeGrafter"/>
</dbReference>
<sequence length="462" mass="51153">MTPKNLQRGQDYAGFDIPYLRRSICRFLQIILMTAGICGIVSFIFLNYYMPAEYTATTNLAVIPRDNSASKLNDYNMNAAVARCMSALNSDTLKDQMRKTEDGEKLAGRVEAEQTGSSNVIKLKASAGTSQDAFRLLKAALKAYPSLSGYFESGYLLNSLEPPSADNITAGRDKSMLYSCVVILMVLIAGAGLVVLKCLFGDKIYSGDQAACLLDADYLGSIVYQKKNKQKSILISQSATDIAYVEEMDKLTTRIQEKMENSQMKSLMIASIKENEGKSTVAANLALSFVRRGKRVMLIDADLRRPALAKIFDITLEKEQELSEYLKGNSELRQVIYKGRERELYCVFQCSPEAEPDKLLTRQAFRELFRLMSGKVDYILFDTPPVGIVRDSEAIAEFCDAAVVVMRQDRVGAGMVNDVTDTLEEAGANVLGCVLNAVKGGGTSGDRRKKYDRYYSSYGKES</sequence>
<keyword evidence="3" id="KW-0472">Membrane</keyword>
<evidence type="ECO:0000259" key="4">
    <source>
        <dbReference type="Pfam" id="PF01656"/>
    </source>
</evidence>
<accession>A0AB73T863</accession>
<comment type="caution">
    <text evidence="5">The sequence shown here is derived from an EMBL/GenBank/DDBJ whole genome shotgun (WGS) entry which is preliminary data.</text>
</comment>
<evidence type="ECO:0000256" key="1">
    <source>
        <dbReference type="ARBA" id="ARBA00022741"/>
    </source>
</evidence>
<keyword evidence="2" id="KW-0067">ATP-binding</keyword>
<dbReference type="InterPro" id="IPR002586">
    <property type="entry name" value="CobQ/CobB/MinD/ParA_Nub-bd_dom"/>
</dbReference>